<dbReference type="InterPro" id="IPR035992">
    <property type="entry name" value="Ricin_B-like_lectins"/>
</dbReference>
<gene>
    <name evidence="2" type="ORF">ACFY35_49575</name>
</gene>
<organism evidence="2 3">
    <name type="scientific">Paractinoplanes globisporus</name>
    <dbReference type="NCBI Taxonomy" id="113565"/>
    <lineage>
        <taxon>Bacteria</taxon>
        <taxon>Bacillati</taxon>
        <taxon>Actinomycetota</taxon>
        <taxon>Actinomycetes</taxon>
        <taxon>Micromonosporales</taxon>
        <taxon>Micromonosporaceae</taxon>
        <taxon>Paractinoplanes</taxon>
    </lineage>
</organism>
<keyword evidence="3" id="KW-1185">Reference proteome</keyword>
<evidence type="ECO:0000313" key="2">
    <source>
        <dbReference type="EMBL" id="MFF5297534.1"/>
    </source>
</evidence>
<dbReference type="EMBL" id="JBIAZU010000012">
    <property type="protein sequence ID" value="MFF5297534.1"/>
    <property type="molecule type" value="Genomic_DNA"/>
</dbReference>
<comment type="caution">
    <text evidence="2">The sequence shown here is derived from an EMBL/GenBank/DDBJ whole genome shotgun (WGS) entry which is preliminary data.</text>
</comment>
<evidence type="ECO:0000259" key="1">
    <source>
        <dbReference type="Pfam" id="PF14200"/>
    </source>
</evidence>
<dbReference type="Gene3D" id="2.80.10.50">
    <property type="match status" value="1"/>
</dbReference>
<name>A0ABW6WW90_9ACTN</name>
<dbReference type="Proteomes" id="UP001602245">
    <property type="component" value="Unassembled WGS sequence"/>
</dbReference>
<dbReference type="SUPFAM" id="SSF50370">
    <property type="entry name" value="Ricin B-like lectins"/>
    <property type="match status" value="1"/>
</dbReference>
<sequence length="39" mass="3982">MSNPTTGRCIDAPSGATANGTRLQIWDCNGSGAQKFALA</sequence>
<dbReference type="InterPro" id="IPR000772">
    <property type="entry name" value="Ricin_B_lectin"/>
</dbReference>
<feature type="domain" description="Ricin B lectin" evidence="1">
    <location>
        <begin position="3"/>
        <end position="38"/>
    </location>
</feature>
<accession>A0ABW6WW90</accession>
<dbReference type="Pfam" id="PF14200">
    <property type="entry name" value="RicinB_lectin_2"/>
    <property type="match status" value="1"/>
</dbReference>
<evidence type="ECO:0000313" key="3">
    <source>
        <dbReference type="Proteomes" id="UP001602245"/>
    </source>
</evidence>
<proteinExistence type="predicted"/>
<dbReference type="RefSeq" id="WP_020513971.1">
    <property type="nucleotide sequence ID" value="NZ_JBIAZU010000012.1"/>
</dbReference>
<reference evidence="2 3" key="1">
    <citation type="submission" date="2024-10" db="EMBL/GenBank/DDBJ databases">
        <title>The Natural Products Discovery Center: Release of the First 8490 Sequenced Strains for Exploring Actinobacteria Biosynthetic Diversity.</title>
        <authorList>
            <person name="Kalkreuter E."/>
            <person name="Kautsar S.A."/>
            <person name="Yang D."/>
            <person name="Bader C.D."/>
            <person name="Teijaro C.N."/>
            <person name="Fluegel L."/>
            <person name="Davis C.M."/>
            <person name="Simpson J.R."/>
            <person name="Lauterbach L."/>
            <person name="Steele A.D."/>
            <person name="Gui C."/>
            <person name="Meng S."/>
            <person name="Li G."/>
            <person name="Viehrig K."/>
            <person name="Ye F."/>
            <person name="Su P."/>
            <person name="Kiefer A.F."/>
            <person name="Nichols A."/>
            <person name="Cepeda A.J."/>
            <person name="Yan W."/>
            <person name="Fan B."/>
            <person name="Jiang Y."/>
            <person name="Adhikari A."/>
            <person name="Zheng C.-J."/>
            <person name="Schuster L."/>
            <person name="Cowan T.M."/>
            <person name="Smanski M.J."/>
            <person name="Chevrette M.G."/>
            <person name="De Carvalho L.P.S."/>
            <person name="Shen B."/>
        </authorList>
    </citation>
    <scope>NUCLEOTIDE SEQUENCE [LARGE SCALE GENOMIC DNA]</scope>
    <source>
        <strain evidence="2 3">NPDC000087</strain>
    </source>
</reference>
<dbReference type="PROSITE" id="PS50231">
    <property type="entry name" value="RICIN_B_LECTIN"/>
    <property type="match status" value="1"/>
</dbReference>
<protein>
    <submittedName>
        <fullName evidence="2">RICIN domain-containing protein</fullName>
    </submittedName>
</protein>